<keyword evidence="3" id="KW-1185">Reference proteome</keyword>
<name>A0A2A4FTB3_9SPHN</name>
<evidence type="ECO:0000313" key="3">
    <source>
        <dbReference type="Proteomes" id="UP000218934"/>
    </source>
</evidence>
<dbReference type="Pfam" id="PF13793">
    <property type="entry name" value="Pribosyltran_N"/>
    <property type="match status" value="1"/>
</dbReference>
<organism evidence="2 3">
    <name type="scientific">Rhizorhabdus dicambivorans</name>
    <dbReference type="NCBI Taxonomy" id="1850238"/>
    <lineage>
        <taxon>Bacteria</taxon>
        <taxon>Pseudomonadati</taxon>
        <taxon>Pseudomonadota</taxon>
        <taxon>Alphaproteobacteria</taxon>
        <taxon>Sphingomonadales</taxon>
        <taxon>Sphingomonadaceae</taxon>
        <taxon>Rhizorhabdus</taxon>
    </lineage>
</organism>
<reference evidence="2 3" key="1">
    <citation type="submission" date="2017-09" db="EMBL/GenBank/DDBJ databases">
        <title>The Catabolism of 3,6-Dichlorosalicylic acid is Initiated by the Cytochrome P450 Monooxygenase DsmABC in Rhizorhabdus dicambivorans Ndbn-20.</title>
        <authorList>
            <person name="Na L."/>
        </authorList>
    </citation>
    <scope>NUCLEOTIDE SEQUENCE [LARGE SCALE GENOMIC DNA]</scope>
    <source>
        <strain evidence="2 3">Ndbn-20m</strain>
    </source>
</reference>
<dbReference type="SUPFAM" id="SSF53271">
    <property type="entry name" value="PRTase-like"/>
    <property type="match status" value="1"/>
</dbReference>
<dbReference type="InterPro" id="IPR029057">
    <property type="entry name" value="PRTase-like"/>
</dbReference>
<gene>
    <name evidence="2" type="ORF">COO09_18980</name>
</gene>
<comment type="caution">
    <text evidence="2">The sequence shown here is derived from an EMBL/GenBank/DDBJ whole genome shotgun (WGS) entry which is preliminary data.</text>
</comment>
<evidence type="ECO:0000259" key="1">
    <source>
        <dbReference type="Pfam" id="PF13793"/>
    </source>
</evidence>
<feature type="domain" description="Ribose-phosphate pyrophosphokinase N-terminal" evidence="1">
    <location>
        <begin position="9"/>
        <end position="51"/>
    </location>
</feature>
<dbReference type="EMBL" id="NWUF01000024">
    <property type="protein sequence ID" value="PCE40678.1"/>
    <property type="molecule type" value="Genomic_DNA"/>
</dbReference>
<evidence type="ECO:0000313" key="2">
    <source>
        <dbReference type="EMBL" id="PCE40678.1"/>
    </source>
</evidence>
<dbReference type="InterPro" id="IPR029099">
    <property type="entry name" value="Pribosyltran_N"/>
</dbReference>
<protein>
    <recommendedName>
        <fullName evidence="1">Ribose-phosphate pyrophosphokinase N-terminal domain-containing protein</fullName>
    </recommendedName>
</protein>
<dbReference type="AlphaFoldDB" id="A0A2A4FTB3"/>
<sequence length="53" mass="6060">MLCWCVCTLAHLHEQILRLLFAADAARDLGARLITLVTPYLAYMRQDKRCQPG</sequence>
<dbReference type="KEGG" id="rdi:CMV14_05080"/>
<accession>A0A2A4FTB3</accession>
<dbReference type="Proteomes" id="UP000218934">
    <property type="component" value="Unassembled WGS sequence"/>
</dbReference>
<dbReference type="RefSeq" id="WP_083215879.1">
    <property type="nucleotide sequence ID" value="NZ_CP023449.1"/>
</dbReference>
<proteinExistence type="predicted"/>
<dbReference type="Gene3D" id="3.40.50.2020">
    <property type="match status" value="1"/>
</dbReference>